<accession>X0UZJ3</accession>
<protein>
    <recommendedName>
        <fullName evidence="2">CobW/HypB/UreG nucleotide-binding domain-containing protein</fullName>
    </recommendedName>
</protein>
<dbReference type="Gene3D" id="3.40.50.300">
    <property type="entry name" value="P-loop containing nucleotide triphosphate hydrolases"/>
    <property type="match status" value="1"/>
</dbReference>
<sequence>MKVVVTGQVGIDKKPFLEKLQSMAQDQERQLSVFHVGQMMYAEAPDVAAGRILDLPLARLHGLRRSVIKDVLAASKRTDNLVVNTHATFRWRHGLFPAFDFDQMAELNADLYVTLIDNVDGIHARLVRRANSGL</sequence>
<reference evidence="1" key="1">
    <citation type="journal article" date="2014" name="Front. Microbiol.">
        <title>High frequency of phylogenetically diverse reductive dehalogenase-homologous genes in deep subseafloor sedimentary metagenomes.</title>
        <authorList>
            <person name="Kawai M."/>
            <person name="Futagami T."/>
            <person name="Toyoda A."/>
            <person name="Takaki Y."/>
            <person name="Nishi S."/>
            <person name="Hori S."/>
            <person name="Arai W."/>
            <person name="Tsubouchi T."/>
            <person name="Morono Y."/>
            <person name="Uchiyama I."/>
            <person name="Ito T."/>
            <person name="Fujiyama A."/>
            <person name="Inagaki F."/>
            <person name="Takami H."/>
        </authorList>
    </citation>
    <scope>NUCLEOTIDE SEQUENCE</scope>
    <source>
        <strain evidence="1">Expedition CK06-06</strain>
    </source>
</reference>
<dbReference type="Pfam" id="PF13207">
    <property type="entry name" value="AAA_17"/>
    <property type="match status" value="1"/>
</dbReference>
<dbReference type="AlphaFoldDB" id="X0UZJ3"/>
<gene>
    <name evidence="1" type="ORF">S01H1_44920</name>
</gene>
<evidence type="ECO:0008006" key="2">
    <source>
        <dbReference type="Google" id="ProtNLM"/>
    </source>
</evidence>
<dbReference type="EMBL" id="BARS01028677">
    <property type="protein sequence ID" value="GAG11245.1"/>
    <property type="molecule type" value="Genomic_DNA"/>
</dbReference>
<name>X0UZJ3_9ZZZZ</name>
<feature type="non-terminal residue" evidence="1">
    <location>
        <position position="134"/>
    </location>
</feature>
<organism evidence="1">
    <name type="scientific">marine sediment metagenome</name>
    <dbReference type="NCBI Taxonomy" id="412755"/>
    <lineage>
        <taxon>unclassified sequences</taxon>
        <taxon>metagenomes</taxon>
        <taxon>ecological metagenomes</taxon>
    </lineage>
</organism>
<proteinExistence type="predicted"/>
<dbReference type="InterPro" id="IPR027417">
    <property type="entry name" value="P-loop_NTPase"/>
</dbReference>
<comment type="caution">
    <text evidence="1">The sequence shown here is derived from an EMBL/GenBank/DDBJ whole genome shotgun (WGS) entry which is preliminary data.</text>
</comment>
<evidence type="ECO:0000313" key="1">
    <source>
        <dbReference type="EMBL" id="GAG11245.1"/>
    </source>
</evidence>